<organism evidence="1 2">
    <name type="scientific">Micromonospora inyonensis</name>
    <dbReference type="NCBI Taxonomy" id="47866"/>
    <lineage>
        <taxon>Bacteria</taxon>
        <taxon>Bacillati</taxon>
        <taxon>Actinomycetota</taxon>
        <taxon>Actinomycetes</taxon>
        <taxon>Micromonosporales</taxon>
        <taxon>Micromonosporaceae</taxon>
        <taxon>Micromonospora</taxon>
    </lineage>
</organism>
<name>A0A1C6RZS1_9ACTN</name>
<accession>A0A1C6RZS1</accession>
<sequence length="67" mass="6995">MIAAAVRPEQVLDRAQVDGPGAQAVRAQVATLRVAFDAVADRLGTVRDRLARADAALDAVAAERAAR</sequence>
<protein>
    <submittedName>
        <fullName evidence="1">Uncharacterized protein</fullName>
    </submittedName>
</protein>
<dbReference type="STRING" id="47866.GA0074694_3446"/>
<evidence type="ECO:0000313" key="1">
    <source>
        <dbReference type="EMBL" id="SCL22736.1"/>
    </source>
</evidence>
<dbReference type="AlphaFoldDB" id="A0A1C6RZS1"/>
<dbReference type="EMBL" id="FMHU01000002">
    <property type="protein sequence ID" value="SCL22736.1"/>
    <property type="molecule type" value="Genomic_DNA"/>
</dbReference>
<reference evidence="2" key="1">
    <citation type="submission" date="2016-06" db="EMBL/GenBank/DDBJ databases">
        <authorList>
            <person name="Varghese N."/>
        </authorList>
    </citation>
    <scope>NUCLEOTIDE SEQUENCE [LARGE SCALE GENOMIC DNA]</scope>
    <source>
        <strain evidence="2">DSM 46123</strain>
    </source>
</reference>
<dbReference type="RefSeq" id="WP_091459592.1">
    <property type="nucleotide sequence ID" value="NZ_FMHU01000002.1"/>
</dbReference>
<dbReference type="Proteomes" id="UP000198906">
    <property type="component" value="Unassembled WGS sequence"/>
</dbReference>
<proteinExistence type="predicted"/>
<gene>
    <name evidence="1" type="ORF">GA0074694_3446</name>
</gene>
<keyword evidence="2" id="KW-1185">Reference proteome</keyword>
<evidence type="ECO:0000313" key="2">
    <source>
        <dbReference type="Proteomes" id="UP000198906"/>
    </source>
</evidence>